<gene>
    <name evidence="1" type="ORF">Q604_UNBC14394G0002</name>
</gene>
<evidence type="ECO:0000313" key="1">
    <source>
        <dbReference type="EMBL" id="ETJ31099.1"/>
    </source>
</evidence>
<protein>
    <submittedName>
        <fullName evidence="1">Uncharacterized protein</fullName>
    </submittedName>
</protein>
<accession>W1XQG6</accession>
<name>W1XQG6_9ZZZZ</name>
<feature type="non-terminal residue" evidence="1">
    <location>
        <position position="21"/>
    </location>
</feature>
<comment type="caution">
    <text evidence="1">The sequence shown here is derived from an EMBL/GenBank/DDBJ whole genome shotgun (WGS) entry which is preliminary data.</text>
</comment>
<proteinExistence type="predicted"/>
<reference evidence="1" key="1">
    <citation type="submission" date="2013-12" db="EMBL/GenBank/DDBJ databases">
        <title>A Varibaculum cambriense genome reconstructed from a premature infant gut community with otherwise low bacterial novelty that shifts toward anaerobic metabolism during the third week of life.</title>
        <authorList>
            <person name="Brown C.T."/>
            <person name="Sharon I."/>
            <person name="Thomas B.C."/>
            <person name="Castelle C.J."/>
            <person name="Morowitz M.J."/>
            <person name="Banfield J.F."/>
        </authorList>
    </citation>
    <scope>NUCLEOTIDE SEQUENCE</scope>
</reference>
<dbReference type="EMBL" id="AZMM01014394">
    <property type="protein sequence ID" value="ETJ31099.1"/>
    <property type="molecule type" value="Genomic_DNA"/>
</dbReference>
<sequence>MIQVILTYIVNVIIVFVFFPI</sequence>
<organism evidence="1">
    <name type="scientific">human gut metagenome</name>
    <dbReference type="NCBI Taxonomy" id="408170"/>
    <lineage>
        <taxon>unclassified sequences</taxon>
        <taxon>metagenomes</taxon>
        <taxon>organismal metagenomes</taxon>
    </lineage>
</organism>
<dbReference type="AlphaFoldDB" id="W1XQG6"/>